<protein>
    <submittedName>
        <fullName evidence="2">Uncharacterized protein</fullName>
    </submittedName>
</protein>
<reference evidence="2 3" key="1">
    <citation type="journal article" date="2018" name="Front. Microbiol.">
        <title>Genome Sequencing of Streptomyces atratus SCSIOZH16 and Activation Production of Nocardamine via Metabolic Engineering.</title>
        <authorList>
            <person name="Li Y."/>
            <person name="Zhang C."/>
            <person name="Liu C."/>
            <person name="Ju J."/>
            <person name="Ma J."/>
        </authorList>
    </citation>
    <scope>NUCLEOTIDE SEQUENCE [LARGE SCALE GENOMIC DNA]</scope>
    <source>
        <strain evidence="2 3">SCSIO_ZH16</strain>
    </source>
</reference>
<accession>A0A2Z5J6H4</accession>
<dbReference type="RefSeq" id="WP_114242483.1">
    <property type="nucleotide sequence ID" value="NZ_CP027306.1"/>
</dbReference>
<gene>
    <name evidence="2" type="ORF">C5746_01085</name>
</gene>
<keyword evidence="1" id="KW-1133">Transmembrane helix</keyword>
<dbReference type="InterPro" id="IPR046151">
    <property type="entry name" value="DUF6153"/>
</dbReference>
<dbReference type="Proteomes" id="UP000252698">
    <property type="component" value="Chromosome"/>
</dbReference>
<sequence length="125" mass="12631">MLAVALLVGIVLMHGLGHPGEHVDATHVSGGHVAAAMEHVVADAGHATHPDPAPAHGVGFAGVCLAVLGAGVGIVLAVRGALARRGRRCAADEPPTAMRLAYALCVIPPPESPKSLLTRLSLLRV</sequence>
<organism evidence="2 3">
    <name type="scientific">Streptomyces atratus</name>
    <dbReference type="NCBI Taxonomy" id="1893"/>
    <lineage>
        <taxon>Bacteria</taxon>
        <taxon>Bacillati</taxon>
        <taxon>Actinomycetota</taxon>
        <taxon>Actinomycetes</taxon>
        <taxon>Kitasatosporales</taxon>
        <taxon>Streptomycetaceae</taxon>
        <taxon>Streptomyces</taxon>
    </lineage>
</organism>
<keyword evidence="1" id="KW-0472">Membrane</keyword>
<evidence type="ECO:0000313" key="2">
    <source>
        <dbReference type="EMBL" id="AXE75813.1"/>
    </source>
</evidence>
<dbReference type="GeneID" id="95517204"/>
<dbReference type="KEGG" id="sata:C5746_01085"/>
<evidence type="ECO:0000256" key="1">
    <source>
        <dbReference type="SAM" id="Phobius"/>
    </source>
</evidence>
<dbReference type="EMBL" id="CP027306">
    <property type="protein sequence ID" value="AXE75813.1"/>
    <property type="molecule type" value="Genomic_DNA"/>
</dbReference>
<name>A0A2Z5J6H4_STRAR</name>
<dbReference type="AlphaFoldDB" id="A0A2Z5J6H4"/>
<feature type="transmembrane region" description="Helical" evidence="1">
    <location>
        <begin position="58"/>
        <end position="78"/>
    </location>
</feature>
<keyword evidence="1" id="KW-0812">Transmembrane</keyword>
<dbReference type="Pfam" id="PF19650">
    <property type="entry name" value="DUF6153"/>
    <property type="match status" value="1"/>
</dbReference>
<proteinExistence type="predicted"/>
<evidence type="ECO:0000313" key="3">
    <source>
        <dbReference type="Proteomes" id="UP000252698"/>
    </source>
</evidence>